<dbReference type="PANTHER" id="PTHR12526">
    <property type="entry name" value="GLYCOSYLTRANSFERASE"/>
    <property type="match status" value="1"/>
</dbReference>
<evidence type="ECO:0000259" key="1">
    <source>
        <dbReference type="Pfam" id="PF00534"/>
    </source>
</evidence>
<dbReference type="CDD" id="cd03801">
    <property type="entry name" value="GT4_PimA-like"/>
    <property type="match status" value="1"/>
</dbReference>
<proteinExistence type="predicted"/>
<dbReference type="InterPro" id="IPR001296">
    <property type="entry name" value="Glyco_trans_1"/>
</dbReference>
<feature type="domain" description="Glycosyl transferase family 1" evidence="1">
    <location>
        <begin position="223"/>
        <end position="362"/>
    </location>
</feature>
<reference evidence="2 3" key="1">
    <citation type="submission" date="2023-09" db="EMBL/GenBank/DDBJ databases">
        <title>Pyrofollis japonicus gen. nov. sp. nov., a novel member of the family Pyrodictiaceae isolated from the Iheya North hydrothermal field.</title>
        <authorList>
            <person name="Miyazaki U."/>
            <person name="Sanari M."/>
            <person name="Tame A."/>
            <person name="Kitajima M."/>
            <person name="Okamoto A."/>
            <person name="Sawayama S."/>
            <person name="Miyazaki J."/>
            <person name="Takai K."/>
            <person name="Nakagawa S."/>
        </authorList>
    </citation>
    <scope>NUCLEOTIDE SEQUENCE [LARGE SCALE GENOMIC DNA]</scope>
    <source>
        <strain evidence="2 3">AV2</strain>
    </source>
</reference>
<dbReference type="Pfam" id="PF00534">
    <property type="entry name" value="Glycos_transf_1"/>
    <property type="match status" value="1"/>
</dbReference>
<keyword evidence="3" id="KW-1185">Reference proteome</keyword>
<evidence type="ECO:0000313" key="2">
    <source>
        <dbReference type="EMBL" id="BES82377.1"/>
    </source>
</evidence>
<dbReference type="RefSeq" id="WP_338249642.1">
    <property type="nucleotide sequence ID" value="NZ_AP028907.1"/>
</dbReference>
<dbReference type="EMBL" id="AP028907">
    <property type="protein sequence ID" value="BES82377.1"/>
    <property type="molecule type" value="Genomic_DNA"/>
</dbReference>
<gene>
    <name evidence="2" type="ORF">PABY_19440</name>
</gene>
<dbReference type="SUPFAM" id="SSF53756">
    <property type="entry name" value="UDP-Glycosyltransferase/glycogen phosphorylase"/>
    <property type="match status" value="1"/>
</dbReference>
<organism evidence="2 3">
    <name type="scientific">Pyrodictium abyssi</name>
    <dbReference type="NCBI Taxonomy" id="54256"/>
    <lineage>
        <taxon>Archaea</taxon>
        <taxon>Thermoproteota</taxon>
        <taxon>Thermoprotei</taxon>
        <taxon>Desulfurococcales</taxon>
        <taxon>Pyrodictiaceae</taxon>
        <taxon>Pyrodictium</taxon>
    </lineage>
</organism>
<name>A0ABM8IXW0_9CREN</name>
<dbReference type="Proteomes" id="UP001341135">
    <property type="component" value="Chromosome"/>
</dbReference>
<dbReference type="GeneID" id="89289947"/>
<dbReference type="Gene3D" id="3.40.50.2000">
    <property type="entry name" value="Glycogen Phosphorylase B"/>
    <property type="match status" value="2"/>
</dbReference>
<evidence type="ECO:0000313" key="3">
    <source>
        <dbReference type="Proteomes" id="UP001341135"/>
    </source>
</evidence>
<sequence>MKHRVVQYIDYYGDKMGGGAIFAKWLNIYFNYVKKIPALILSTSYPNKYSRYNEDLESILLVGKNVKPFVKHFVSSPRGKRKTAKAFAWFGTNIYLIMKKYDILQIHGSISSTKLPFINRLYFCPICIALHLRNTYKKYIKKVVLTLHAYWTLVNLVNNTNNIKDIALAEKMLFDNVDDIIAVELYHYNVLREQNMSARIHYIPSASVPKKLVYNPYVIPNIEIDEEILNKIRNKIKICLPSRLEPERNIIDFVRQYIKAINTYDYVRRNTILLIAGSGSLENLIRHISEKISNIIYLGALSHIEVLSMIRDHCDIVVNTAKSPGTGRITIEAFTFKKPVLRRMSIDINPIVDGVNGIVYSDDDIIDKLVDISLMRYDLHKLGEHGQETVKKRFLFEDIAEKYMNIYNL</sequence>
<protein>
    <recommendedName>
        <fullName evidence="1">Glycosyl transferase family 1 domain-containing protein</fullName>
    </recommendedName>
</protein>
<accession>A0ABM8IXW0</accession>